<proteinExistence type="predicted"/>
<reference evidence="2" key="1">
    <citation type="submission" date="2012-09" db="EMBL/GenBank/DDBJ databases">
        <authorList>
            <person name="Weinstock G."/>
            <person name="Sodergren E."/>
            <person name="Clifton S."/>
            <person name="Fulton L."/>
            <person name="Fulton B."/>
            <person name="Courtney L."/>
            <person name="Fronick C."/>
            <person name="Harrison M."/>
            <person name="Strong C."/>
            <person name="Farmer C."/>
            <person name="Delehaunty K."/>
            <person name="Markovic C."/>
            <person name="Hall O."/>
            <person name="Minx P."/>
            <person name="Tomlinson C."/>
            <person name="Mitreva M."/>
            <person name="Nelson J."/>
            <person name="Hou S."/>
            <person name="Wollam A."/>
            <person name="Pepin K.H."/>
            <person name="Johnson M."/>
            <person name="Bhonagiri V."/>
            <person name="Nash W.E."/>
            <person name="Suruliraj S."/>
            <person name="Warren W."/>
            <person name="Chinwalla A."/>
            <person name="Mardis E.R."/>
            <person name="Wilson R.K."/>
        </authorList>
    </citation>
    <scope>NUCLEOTIDE SEQUENCE [LARGE SCALE GENOMIC DNA]</scope>
    <source>
        <strain evidence="2">OS1</strain>
    </source>
</reference>
<dbReference type="STRING" id="592015.HMPREF1705_04342"/>
<accession>A0A0T5XA72</accession>
<gene>
    <name evidence="1" type="ORF">HMPREF1705_04342</name>
</gene>
<dbReference type="Proteomes" id="UP000005273">
    <property type="component" value="Unassembled WGS sequence"/>
</dbReference>
<comment type="caution">
    <text evidence="1">The sequence shown here is derived from an EMBL/GenBank/DDBJ whole genome shotgun (WGS) entry which is preliminary data.</text>
</comment>
<protein>
    <submittedName>
        <fullName evidence="1">Uncharacterized protein</fullName>
    </submittedName>
</protein>
<organism evidence="1 2">
    <name type="scientific">Acetomicrobium hydrogeniformans ATCC BAA-1850</name>
    <dbReference type="NCBI Taxonomy" id="592015"/>
    <lineage>
        <taxon>Bacteria</taxon>
        <taxon>Thermotogati</taxon>
        <taxon>Synergistota</taxon>
        <taxon>Synergistia</taxon>
        <taxon>Synergistales</taxon>
        <taxon>Acetomicrobiaceae</taxon>
        <taxon>Acetomicrobium</taxon>
    </lineage>
</organism>
<evidence type="ECO:0000313" key="2">
    <source>
        <dbReference type="Proteomes" id="UP000005273"/>
    </source>
</evidence>
<name>A0A0T5XA72_9BACT</name>
<keyword evidence="2" id="KW-1185">Reference proteome</keyword>
<sequence length="71" mass="7811">MVASWTIKTSPDADLVNSMLNRAMKNLKAGERQLRCSEFVGTPEESKFGCISSPRKRPLLPSRSLKFLGGA</sequence>
<dbReference type="EMBL" id="ACJX03000001">
    <property type="protein sequence ID" value="KRT35076.1"/>
    <property type="molecule type" value="Genomic_DNA"/>
</dbReference>
<evidence type="ECO:0000313" key="1">
    <source>
        <dbReference type="EMBL" id="KRT35076.1"/>
    </source>
</evidence>
<dbReference type="AlphaFoldDB" id="A0A0T5XA72"/>